<gene>
    <name evidence="7" type="ORF">NDN08_003705</name>
</gene>
<dbReference type="GO" id="GO:0045053">
    <property type="term" value="P:protein retention in Golgi apparatus"/>
    <property type="evidence" value="ECO:0007669"/>
    <property type="project" value="TreeGrafter"/>
</dbReference>
<evidence type="ECO:0008006" key="9">
    <source>
        <dbReference type="Google" id="ProtNLM"/>
    </source>
</evidence>
<feature type="region of interest" description="Disordered" evidence="4">
    <location>
        <begin position="3410"/>
        <end position="3443"/>
    </location>
</feature>
<dbReference type="InterPro" id="IPR026854">
    <property type="entry name" value="VPS13_N"/>
</dbReference>
<keyword evidence="8" id="KW-1185">Reference proteome</keyword>
<keyword evidence="3" id="KW-0445">Lipid transport</keyword>
<dbReference type="GO" id="GO:0006869">
    <property type="term" value="P:lipid transport"/>
    <property type="evidence" value="ECO:0007669"/>
    <property type="project" value="UniProtKB-KW"/>
</dbReference>
<sequence length="3443" mass="382109">MLEGLLADMLARLLRQYVRGIDRDGVKLGVWNGELELKDLEIVPEAVAILLESASIHVPVNVKYGRVKRLRVIVPWKSLTKQPVRFELDGVTVITGVNSQDFNQESRKERESQFKKSILTTDDAIRAARWSAGDGQSATSAKSSSSAQTQGMPPDPPLWLLKLFDSVKVEVRDVTLRFVHTFEDRKETFLGIASVKRVQVSKTDEKGNELVETLGLADAASSSATSLHKVVTIEELAIGLEPVPDDGAHVLDTVTDSSIKRHVLSPLTSTLRFTWNRLDDPTVPRVRIGLSIDDVKLSLDEFQYSTMLRMSVLLVQFHKSMSTSPKDRWMLAIEKELPGFMKRRKADRLWSKEKGQTSQAVFKEYVNTRKTVVRSQVNGQEEPRNVVARLEALEETLPIVDIIEYRDYADREITKELKLQRAQEESWPKLWGFFSRMRPDKNMPLESSKPRLGTSSTAADEDADFDRMKGTTTLSRSDNISIPSANKLPPKLEAVSLPVGQAFGPSRSLGADTGVRPNSLNLENATNKIGVDMDREIQIGTSRTPVDLETLDEPVFIRLAFELARLRLELKTGFELGEPKPLSQLTFQQLKMCLDIKPRSSFLFDAVLGQVELLDLQKNKTIIYLRSALKIPPTRDRSTPSPVKPTAGKAANTTVDAVDPELFFLEENVTDSDDQSPQSVLQTSSSRQRRSSNSTDSRESPKRTGPKSVSSTASLRTSNYIASFQFENSTSENPLQPSVQTVILSVGGLEVVADGSDGCLVSSVQFWRPTTDIAPLSSLIRSATTARIEMLRNALNQQSVGQNRKQRLEIIVHVPRIVIPTLRTDESPELAADLGTISLCTIPEMETNSYSAYDLKLSNLQMLWLERKDGFTHSRRILEPVNSQLTIGSLFHHPLDPLREASLSLEGRLGLLNLNMEEETWTRITCLAAEWSEFFADALVPSFLAGAPEFTAQRLKTVPPNVECRLLFEGLACTMKYRLSNEVISTHVKGLTVTLQRRDSRSLEIEATVQDVSLFDGTQNTLPLGRLLRIRRCESERAFAIRLLYKKSSHANTSASVRLGHVSISLVQESLLSMINFYAGVLARAGPDDRLRLRRLLSWGKLGHRSGVDGRRPSRRYPEANVVILDVDISVAVSGLSLAKFSARGLRFSLAPQENASGGPDRLRTTAEINYLRFLNLTTPCEENSTVLNYERRSLEDKIWVDYDGGKLYVWGRLNGIRIVYLHSFASLLQSFFNRLYLEMKTLKPPGRPDPDNKSSMQNWLRDAVKVDMGVQNLEFVLPRGTSSESEAVRIFVGGSQVLTLPTADYALSLCAEAEMVVISVHYSGFEARHASVHSPTSDAIVRCDKMRASLKAGAASKTGVDDMTRTPMWLLEFSSDEPILATLSEAEYTVLYFVLTENFAESSNISILQEKNSAISEAKVSDRAGATIFALRISFGLLESLVLSGERRFNSSEEVMLISSRDVMFTLDVQSGPNKLLVGAQFVLDAVIDSTSGYRVVVPNESQGDDGVFIVSYEKLRLQRSEITLSCPSISAFAQTGFFRKAMNLVHPGSEFFTGTYRRPVTPFKGRVLLVTARDLRLVVESPDVEAMQLLAIKTELSLSCVWDETSRDKQLYVNLKRLRAGFEWVDTPDSRMLFHPTSVVLRLSVPVLGLKTCSIVAESILADITEEDLASFKLMSGELQTLDTNLALDVTGGSMVGAVSPTSELKGMEISLKMDSIKMRMFLIGESRRNVPVLELTVNQFASNLNQSWLIELSLELSMKLYDEYAGYWCQFVDPCLARATVAMGSRGSLGVTAEADKLLDITLTPEALKLLSRIMRAMRSSNPMGGILSKGSSIGQSPDTVMSGSWTQPGYIVRNETGKPFVIAFSRFDQSDPSRSIVEQGQEVELTPYGAGIHESNPFATDSRDDGDTVGDVGFVVKLPEFEAVRLSPARVCALIVRVSGKTSLNTRADWWANDRRGYFFWQVSVRNGVHVGTLRSLLQISNSSGIPLDIAFNTDVRGNDRFSTVYPKTQHSVPYADLQLPLRIRPTVGDRRERAASYYHWSEQNIEFGSLIDCALKVEAHSRRKPNDTFLAIGASRTQGGDVDLPRASCNADLESGHDGVQFLLVPRVVKGFVRSLPENENLVPLEVEIVSAQTIQNLLPSSIGFRIIERKVQAGQSKELLRGFLHPLEVAYVRTDGVDSTRCFLSVCEIDPRILLEEELELFGQSIRMREGKGVIMFPCLFRGSTSAGPHSGNRARRRESSNSAWKEGGNIGIRWEQKLSLSGARITLFADFWVRNRSNVDLRVRSVTFGESNVTVLRARPPGTEADPPVYFLGNFVAMQESEQTNALNGKQTWTNPIELTRASSVRPVHLPSASLTMESRPAEGLFRRSVLLVIRNEVWIENRTSRTLVWWVSRSDTGGVIQAGARSPVRWKTLQDKNPMVRISCQGSGWRWSRPVRLRSGGDSIANIYNNNEQQLYIIRISTQHLKGDSKLLILNRADRDHPPYRIRNNCSSSSIAFSQAGSERGTIPWLLQPSREMSYYWDNPEAPRRDRKLRVEHVVIQNGTSKMKASLEVDIDRVGFEGLVGHSLMMSIFVESVTKVVVFWDPQEREVVDGPTQARSLTRSSEAVPETNREDTRKSGVLVSGGALETYPEAKDSEKLRKTDLERRRERTRSMPRIGTWSTPLSMKDDSASFRQQVRYKYTEQAADHPIQRSPGSSPVEQSLANTRSTLRRSFSLNTRKVLDTNSDDHVRGFESPLPLAISGFCTELDVHLVFKSVGVSIVDNTPEELVYVNTTNVTGHLSISSSAKWRIAELEVGGIQVDNQRSRPRWPVMLAVTPETGHRVPIGDVNRTIPSGALPSPAIRVFAKQPMKTVGRGVILIDNMYVAVKPLTVAMDLDTVTSLQQWSEQVTSDALQIEENEPLRRDDEVAMDAASGLGSQNVRIYMADLSIAPIQITLSFTAGGNAESARGDPIIRSSVLQRTLLATIGNVERADIYLEALNMTQIFETSKALKAVVNEFYLSEVQRQRLQLVVSNELLGNPSGLMDSIARGAQDFVSEPFRSSTGFVTGIRRGSSSLISNSVGAIFSSIGVIPRVVTGGLHEAIADRQFAGERQAILGRFGAARSPAEGIYRGAVSIAHGLASGVANVLVDPVQGALEDGPSGFLRGCYRGATGLILKPVIGVMDLIAEPAGGFYHIVADQVHVPQPYRPPRTFGSLHQSTLRYDFRDSLGADILNAVNHSGVANEEVLSDWVYLCSEQDEQEDLIAIWRSVRRFTRSPGSRFPDMFGLWNAKSKSRFAIVTTERFLLTTFGGGVLLECPVTSIVETRVGLVEHDTLLVGIEDKPQGSSSSNAIMWPRIECHSPQALSRLNEMLQTTISYHRRGGMTTGRDLENRRMQPAVELSTFAADMPRIWDPDELEPRDEIESGSEHGAGDVELSSVHHESLSGVPVME</sequence>
<dbReference type="PANTHER" id="PTHR16166">
    <property type="entry name" value="VACUOLAR PROTEIN SORTING-ASSOCIATED PROTEIN VPS13"/>
    <property type="match status" value="1"/>
</dbReference>
<feature type="domain" description="Vacuolar protein sorting-associated protein 13 VPS13 adaptor binding" evidence="6">
    <location>
        <begin position="1971"/>
        <end position="2167"/>
    </location>
</feature>
<feature type="region of interest" description="Disordered" evidence="4">
    <location>
        <begin position="441"/>
        <end position="460"/>
    </location>
</feature>
<dbReference type="GO" id="GO:0006623">
    <property type="term" value="P:protein targeting to vacuole"/>
    <property type="evidence" value="ECO:0007669"/>
    <property type="project" value="TreeGrafter"/>
</dbReference>
<dbReference type="InterPro" id="IPR026847">
    <property type="entry name" value="VPS13"/>
</dbReference>
<feature type="domain" description="Chorein N-terminal" evidence="5">
    <location>
        <begin position="1"/>
        <end position="848"/>
    </location>
</feature>
<feature type="compositionally biased region" description="Basic and acidic residues" evidence="4">
    <location>
        <begin position="2640"/>
        <end position="2661"/>
    </location>
</feature>
<keyword evidence="2" id="KW-0813">Transport</keyword>
<dbReference type="InterPro" id="IPR009543">
    <property type="entry name" value="VPS13_VAB"/>
</dbReference>
<feature type="region of interest" description="Disordered" evidence="4">
    <location>
        <begin position="668"/>
        <end position="712"/>
    </location>
</feature>
<feature type="compositionally biased region" description="Polar residues" evidence="4">
    <location>
        <begin position="2702"/>
        <end position="2715"/>
    </location>
</feature>
<feature type="compositionally biased region" description="Low complexity" evidence="4">
    <location>
        <begin position="136"/>
        <end position="150"/>
    </location>
</feature>
<feature type="region of interest" description="Disordered" evidence="4">
    <location>
        <begin position="2693"/>
        <end position="2715"/>
    </location>
</feature>
<evidence type="ECO:0000256" key="1">
    <source>
        <dbReference type="ARBA" id="ARBA00006545"/>
    </source>
</evidence>
<feature type="region of interest" description="Disordered" evidence="4">
    <location>
        <begin position="2600"/>
        <end position="2675"/>
    </location>
</feature>
<dbReference type="PANTHER" id="PTHR16166:SF93">
    <property type="entry name" value="INTERMEMBRANE LIPID TRANSFER PROTEIN VPS13"/>
    <property type="match status" value="1"/>
</dbReference>
<comment type="similarity">
    <text evidence="1">Belongs to the VPS13 family.</text>
</comment>
<proteinExistence type="inferred from homology"/>
<accession>A0AAV8UYU6</accession>
<evidence type="ECO:0000256" key="2">
    <source>
        <dbReference type="ARBA" id="ARBA00022448"/>
    </source>
</evidence>
<evidence type="ECO:0000259" key="5">
    <source>
        <dbReference type="Pfam" id="PF12624"/>
    </source>
</evidence>
<feature type="domain" description="Vacuolar protein sorting-associated protein 13 VPS13 adaptor binding" evidence="6">
    <location>
        <begin position="2268"/>
        <end position="2534"/>
    </location>
</feature>
<dbReference type="Proteomes" id="UP001157974">
    <property type="component" value="Unassembled WGS sequence"/>
</dbReference>
<evidence type="ECO:0000256" key="4">
    <source>
        <dbReference type="SAM" id="MobiDB-lite"/>
    </source>
</evidence>
<evidence type="ECO:0000313" key="7">
    <source>
        <dbReference type="EMBL" id="KAJ8907224.1"/>
    </source>
</evidence>
<reference evidence="7 8" key="1">
    <citation type="journal article" date="2023" name="Nat. Commun.">
        <title>Origin of minicircular mitochondrial genomes in red algae.</title>
        <authorList>
            <person name="Lee Y."/>
            <person name="Cho C.H."/>
            <person name="Lee Y.M."/>
            <person name="Park S.I."/>
            <person name="Yang J.H."/>
            <person name="West J.A."/>
            <person name="Bhattacharya D."/>
            <person name="Yoon H.S."/>
        </authorList>
    </citation>
    <scope>NUCLEOTIDE SEQUENCE [LARGE SCALE GENOMIC DNA]</scope>
    <source>
        <strain evidence="7 8">CCMP1338</strain>
        <tissue evidence="7">Whole cell</tissue>
    </source>
</reference>
<evidence type="ECO:0000259" key="6">
    <source>
        <dbReference type="Pfam" id="PF25036"/>
    </source>
</evidence>
<evidence type="ECO:0000256" key="3">
    <source>
        <dbReference type="ARBA" id="ARBA00023055"/>
    </source>
</evidence>
<dbReference type="EMBL" id="JAMWBK010000003">
    <property type="protein sequence ID" value="KAJ8907224.1"/>
    <property type="molecule type" value="Genomic_DNA"/>
</dbReference>
<feature type="region of interest" description="Disordered" evidence="4">
    <location>
        <begin position="633"/>
        <end position="652"/>
    </location>
</feature>
<organism evidence="7 8">
    <name type="scientific">Rhodosorus marinus</name>
    <dbReference type="NCBI Taxonomy" id="101924"/>
    <lineage>
        <taxon>Eukaryota</taxon>
        <taxon>Rhodophyta</taxon>
        <taxon>Stylonematophyceae</taxon>
        <taxon>Stylonematales</taxon>
        <taxon>Stylonemataceae</taxon>
        <taxon>Rhodosorus</taxon>
    </lineage>
</organism>
<dbReference type="Pfam" id="PF25036">
    <property type="entry name" value="VPS13_VAB"/>
    <property type="match status" value="2"/>
</dbReference>
<evidence type="ECO:0000313" key="8">
    <source>
        <dbReference type="Proteomes" id="UP001157974"/>
    </source>
</evidence>
<comment type="caution">
    <text evidence="7">The sequence shown here is derived from an EMBL/GenBank/DDBJ whole genome shotgun (WGS) entry which is preliminary data.</text>
</comment>
<protein>
    <recommendedName>
        <fullName evidence="9">Calmodulin</fullName>
    </recommendedName>
</protein>
<dbReference type="Pfam" id="PF12624">
    <property type="entry name" value="VPS13_N"/>
    <property type="match status" value="1"/>
</dbReference>
<feature type="compositionally biased region" description="Basic and acidic residues" evidence="4">
    <location>
        <begin position="3412"/>
        <end position="3435"/>
    </location>
</feature>
<feature type="region of interest" description="Disordered" evidence="4">
    <location>
        <begin position="131"/>
        <end position="152"/>
    </location>
</feature>
<name>A0AAV8UYU6_9RHOD</name>